<feature type="transmembrane region" description="Helical" evidence="1">
    <location>
        <begin position="234"/>
        <end position="260"/>
    </location>
</feature>
<dbReference type="GO" id="GO:0080120">
    <property type="term" value="P:CAAX-box protein maturation"/>
    <property type="evidence" value="ECO:0007669"/>
    <property type="project" value="UniProtKB-ARBA"/>
</dbReference>
<dbReference type="Pfam" id="PF02517">
    <property type="entry name" value="Rce1-like"/>
    <property type="match status" value="1"/>
</dbReference>
<keyword evidence="1" id="KW-0812">Transmembrane</keyword>
<feature type="transmembrane region" description="Helical" evidence="1">
    <location>
        <begin position="16"/>
        <end position="41"/>
    </location>
</feature>
<sequence length="311" mass="35797">MHDIQKSSPYHPALQLMFLVLMAFVGAIVFTIIGFLVWIPFNTDHFSLLSLTENNMQNMDISFLRMMQISSSLGLFIAGPIAFAYLNQSKPKTYFYFDQPLKWTLFFLVVAIMFVSNPVFELINELNQKLALPDFLKSLEIWMKEKELQAAELTKKLLEMRTYNDLIINLIMIAIIPAIGEELFFRGGIQTILKDWFKNYHVAIWVTAILFSAIHLQFYGFFPRMLLGALFGYLLVYGKSIWLPILGHFLNNGTAVVMAFVMQKQGKSIAEIEQTSNYSIYGYAISAIITLVLLLMFFKQTKNNTLYSAYE</sequence>
<keyword evidence="1" id="KW-1133">Transmembrane helix</keyword>
<feature type="transmembrane region" description="Helical" evidence="1">
    <location>
        <begin position="62"/>
        <end position="83"/>
    </location>
</feature>
<proteinExistence type="predicted"/>
<dbReference type="GO" id="GO:0008237">
    <property type="term" value="F:metallopeptidase activity"/>
    <property type="evidence" value="ECO:0007669"/>
    <property type="project" value="UniProtKB-KW"/>
</dbReference>
<keyword evidence="3" id="KW-0378">Hydrolase</keyword>
<dbReference type="Proteomes" id="UP000308181">
    <property type="component" value="Unassembled WGS sequence"/>
</dbReference>
<comment type="caution">
    <text evidence="3">The sequence shown here is derived from an EMBL/GenBank/DDBJ whole genome shotgun (WGS) entry which is preliminary data.</text>
</comment>
<dbReference type="RefSeq" id="WP_136824874.1">
    <property type="nucleotide sequence ID" value="NZ_SWBP01000001.1"/>
</dbReference>
<name>A0A4U1C5T5_9SPHI</name>
<feature type="transmembrane region" description="Helical" evidence="1">
    <location>
        <begin position="163"/>
        <end position="180"/>
    </location>
</feature>
<protein>
    <submittedName>
        <fullName evidence="3">CPBP family intramembrane metalloprotease</fullName>
    </submittedName>
</protein>
<keyword evidence="1" id="KW-0472">Membrane</keyword>
<feature type="transmembrane region" description="Helical" evidence="1">
    <location>
        <begin position="200"/>
        <end position="222"/>
    </location>
</feature>
<keyword evidence="4" id="KW-1185">Reference proteome</keyword>
<gene>
    <name evidence="3" type="ORF">FA046_03015</name>
</gene>
<reference evidence="3 4" key="1">
    <citation type="submission" date="2019-04" db="EMBL/GenBank/DDBJ databases">
        <title>Pedobacter sp. AR-3-17 sp. nov., isolated from Arctic soil.</title>
        <authorList>
            <person name="Dahal R.H."/>
            <person name="Kim D.-U."/>
        </authorList>
    </citation>
    <scope>NUCLEOTIDE SEQUENCE [LARGE SCALE GENOMIC DNA]</scope>
    <source>
        <strain evidence="3 4">AR-3-17</strain>
    </source>
</reference>
<dbReference type="GO" id="GO:0006508">
    <property type="term" value="P:proteolysis"/>
    <property type="evidence" value="ECO:0007669"/>
    <property type="project" value="UniProtKB-KW"/>
</dbReference>
<evidence type="ECO:0000313" key="4">
    <source>
        <dbReference type="Proteomes" id="UP000308181"/>
    </source>
</evidence>
<organism evidence="3 4">
    <name type="scientific">Pedobacter cryophilus</name>
    <dbReference type="NCBI Taxonomy" id="2571271"/>
    <lineage>
        <taxon>Bacteria</taxon>
        <taxon>Pseudomonadati</taxon>
        <taxon>Bacteroidota</taxon>
        <taxon>Sphingobacteriia</taxon>
        <taxon>Sphingobacteriales</taxon>
        <taxon>Sphingobacteriaceae</taxon>
        <taxon>Pedobacter</taxon>
    </lineage>
</organism>
<evidence type="ECO:0000313" key="3">
    <source>
        <dbReference type="EMBL" id="TKC00665.1"/>
    </source>
</evidence>
<keyword evidence="3" id="KW-0482">Metalloprotease</keyword>
<dbReference type="InterPro" id="IPR003675">
    <property type="entry name" value="Rce1/LyrA-like_dom"/>
</dbReference>
<evidence type="ECO:0000256" key="1">
    <source>
        <dbReference type="SAM" id="Phobius"/>
    </source>
</evidence>
<feature type="transmembrane region" description="Helical" evidence="1">
    <location>
        <begin position="103"/>
        <end position="123"/>
    </location>
</feature>
<dbReference type="EMBL" id="SWBP01000001">
    <property type="protein sequence ID" value="TKC00665.1"/>
    <property type="molecule type" value="Genomic_DNA"/>
</dbReference>
<dbReference type="PANTHER" id="PTHR43592:SF15">
    <property type="entry name" value="CAAX AMINO TERMINAL PROTEASE FAMILY PROTEIN"/>
    <property type="match status" value="1"/>
</dbReference>
<evidence type="ECO:0000259" key="2">
    <source>
        <dbReference type="Pfam" id="PF02517"/>
    </source>
</evidence>
<dbReference type="PANTHER" id="PTHR43592">
    <property type="entry name" value="CAAX AMINO TERMINAL PROTEASE"/>
    <property type="match status" value="1"/>
</dbReference>
<dbReference type="GO" id="GO:0004175">
    <property type="term" value="F:endopeptidase activity"/>
    <property type="evidence" value="ECO:0007669"/>
    <property type="project" value="UniProtKB-ARBA"/>
</dbReference>
<dbReference type="OrthoDB" id="1523022at2"/>
<feature type="domain" description="CAAX prenyl protease 2/Lysostaphin resistance protein A-like" evidence="2">
    <location>
        <begin position="166"/>
        <end position="253"/>
    </location>
</feature>
<feature type="transmembrane region" description="Helical" evidence="1">
    <location>
        <begin position="280"/>
        <end position="298"/>
    </location>
</feature>
<keyword evidence="3" id="KW-0645">Protease</keyword>
<accession>A0A4U1C5T5</accession>
<dbReference type="AlphaFoldDB" id="A0A4U1C5T5"/>